<gene>
    <name evidence="1" type="ORF">NCTC11370_02172</name>
</gene>
<organism evidence="1 2">
    <name type="scientific">Fluoribacter dumoffii</name>
    <dbReference type="NCBI Taxonomy" id="463"/>
    <lineage>
        <taxon>Bacteria</taxon>
        <taxon>Pseudomonadati</taxon>
        <taxon>Pseudomonadota</taxon>
        <taxon>Gammaproteobacteria</taxon>
        <taxon>Legionellales</taxon>
        <taxon>Legionellaceae</taxon>
        <taxon>Fluoribacter</taxon>
    </lineage>
</organism>
<proteinExistence type="predicted"/>
<evidence type="ECO:0000313" key="1">
    <source>
        <dbReference type="EMBL" id="STO22088.1"/>
    </source>
</evidence>
<reference evidence="1 2" key="1">
    <citation type="submission" date="2018-06" db="EMBL/GenBank/DDBJ databases">
        <authorList>
            <consortium name="Pathogen Informatics"/>
            <person name="Doyle S."/>
        </authorList>
    </citation>
    <scope>NUCLEOTIDE SEQUENCE [LARGE SCALE GENOMIC DNA]</scope>
    <source>
        <strain evidence="1 2">NCTC11370</strain>
    </source>
</reference>
<dbReference type="EMBL" id="UGGT01000001">
    <property type="protein sequence ID" value="STO22088.1"/>
    <property type="molecule type" value="Genomic_DNA"/>
</dbReference>
<sequence>MALNHSIKKNLMKKINFLLYLLTMLAISFVIMGHETTEATDTKNQTKHMYRGSSITLEELAKVADLSSARDQKGNPVTLEEENYQVGSFTKGTVTIIPKSGEADDVITLDLKPN</sequence>
<accession>A0A377GCM9</accession>
<evidence type="ECO:0000313" key="2">
    <source>
        <dbReference type="Proteomes" id="UP000254554"/>
    </source>
</evidence>
<protein>
    <submittedName>
        <fullName evidence="1">Uncharacterized protein</fullName>
    </submittedName>
</protein>
<dbReference type="Proteomes" id="UP000254554">
    <property type="component" value="Unassembled WGS sequence"/>
</dbReference>
<dbReference type="AlphaFoldDB" id="A0A377GCM9"/>
<keyword evidence="2" id="KW-1185">Reference proteome</keyword>
<dbReference type="OrthoDB" id="5644492at2"/>
<name>A0A377GCM9_9GAMM</name>